<dbReference type="Gene3D" id="2.160.20.80">
    <property type="entry name" value="E3 ubiquitin-protein ligase SopA"/>
    <property type="match status" value="2"/>
</dbReference>
<dbReference type="EMBL" id="SDHW01000001">
    <property type="protein sequence ID" value="RXK61442.1"/>
    <property type="molecule type" value="Genomic_DNA"/>
</dbReference>
<feature type="domain" description="SV2A/B/C luminal" evidence="1">
    <location>
        <begin position="26"/>
        <end position="102"/>
    </location>
</feature>
<reference evidence="2 3" key="1">
    <citation type="submission" date="2019-01" db="EMBL/GenBank/DDBJ databases">
        <title>Lacibacter sp. strain TTM-7.</title>
        <authorList>
            <person name="Chen W.-M."/>
        </authorList>
    </citation>
    <scope>NUCLEOTIDE SEQUENCE [LARGE SCALE GENOMIC DNA]</scope>
    <source>
        <strain evidence="2 3">TTM-7</strain>
    </source>
</reference>
<dbReference type="RefSeq" id="WP_129128815.1">
    <property type="nucleotide sequence ID" value="NZ_SDHW01000001.1"/>
</dbReference>
<dbReference type="OrthoDB" id="67652at2"/>
<keyword evidence="3" id="KW-1185">Reference proteome</keyword>
<dbReference type="AlphaFoldDB" id="A0A4V1M7T2"/>
<organism evidence="2 3">
    <name type="scientific">Lacibacter luteus</name>
    <dbReference type="NCBI Taxonomy" id="2508719"/>
    <lineage>
        <taxon>Bacteria</taxon>
        <taxon>Pseudomonadati</taxon>
        <taxon>Bacteroidota</taxon>
        <taxon>Chitinophagia</taxon>
        <taxon>Chitinophagales</taxon>
        <taxon>Chitinophagaceae</taxon>
        <taxon>Lacibacter</taxon>
    </lineage>
</organism>
<accession>A0A4V1M7T2</accession>
<dbReference type="PANTHER" id="PTHR42999:SF1">
    <property type="entry name" value="PENTAPEPTIDE REPEAT-CONTAINING PROTEIN"/>
    <property type="match status" value="1"/>
</dbReference>
<dbReference type="PANTHER" id="PTHR42999">
    <property type="entry name" value="ANTIBIOTIC RESISTANCE PROTEIN MCBG"/>
    <property type="match status" value="1"/>
</dbReference>
<evidence type="ECO:0000313" key="2">
    <source>
        <dbReference type="EMBL" id="RXK61442.1"/>
    </source>
</evidence>
<sequence>MEEQTGTVYNYLDFSETEYGSADYRNDIKNKKFQFISFNKSSFQNCNLTNVIFKDCHFTRCDFTEIRQWNCVYENCKFFDTKFYNSAMGVQVKYSNCQFVKSKLTGKYFTFGQNTEFNKCTFEKCDIKSTWILSIIFKECAFSSRLTNVRFSGEKEAKVSSTSGHSEFPATFINCDFSNSIFEDLEIMDGAILTDSLLPNQHSKRFNNDRIYFPKE</sequence>
<evidence type="ECO:0000313" key="3">
    <source>
        <dbReference type="Proteomes" id="UP000290204"/>
    </source>
</evidence>
<dbReference type="Proteomes" id="UP000290204">
    <property type="component" value="Unassembled WGS sequence"/>
</dbReference>
<evidence type="ECO:0000259" key="1">
    <source>
        <dbReference type="Pfam" id="PF23894"/>
    </source>
</evidence>
<dbReference type="SUPFAM" id="SSF141571">
    <property type="entry name" value="Pentapeptide repeat-like"/>
    <property type="match status" value="1"/>
</dbReference>
<gene>
    <name evidence="2" type="ORF">ESA94_00025</name>
</gene>
<dbReference type="Pfam" id="PF23894">
    <property type="entry name" value="LD_SV2"/>
    <property type="match status" value="1"/>
</dbReference>
<proteinExistence type="predicted"/>
<protein>
    <recommendedName>
        <fullName evidence="1">SV2A/B/C luminal domain-containing protein</fullName>
    </recommendedName>
</protein>
<comment type="caution">
    <text evidence="2">The sequence shown here is derived from an EMBL/GenBank/DDBJ whole genome shotgun (WGS) entry which is preliminary data.</text>
</comment>
<name>A0A4V1M7T2_9BACT</name>
<dbReference type="InterPro" id="IPR055415">
    <property type="entry name" value="LD_SV2"/>
</dbReference>
<dbReference type="InterPro" id="IPR052949">
    <property type="entry name" value="PA_immunity-related"/>
</dbReference>